<keyword evidence="2" id="KW-1185">Reference proteome</keyword>
<proteinExistence type="predicted"/>
<dbReference type="EMBL" id="JAPFQA010000004">
    <property type="protein sequence ID" value="MCZ8545045.1"/>
    <property type="molecule type" value="Genomic_DNA"/>
</dbReference>
<evidence type="ECO:0000313" key="2">
    <source>
        <dbReference type="Proteomes" id="UP001152178"/>
    </source>
</evidence>
<reference evidence="1" key="1">
    <citation type="submission" date="2022-11" db="EMBL/GenBank/DDBJ databases">
        <authorList>
            <person name="Coimbra C."/>
        </authorList>
    </citation>
    <scope>NUCLEOTIDE SEQUENCE</scope>
    <source>
        <strain evidence="1">Jales19</strain>
    </source>
</reference>
<comment type="caution">
    <text evidence="1">The sequence shown here is derived from an EMBL/GenBank/DDBJ whole genome shotgun (WGS) entry which is preliminary data.</text>
</comment>
<protein>
    <submittedName>
        <fullName evidence="1">Uncharacterized protein</fullName>
    </submittedName>
</protein>
<evidence type="ECO:0000313" key="1">
    <source>
        <dbReference type="EMBL" id="MCZ8545045.1"/>
    </source>
</evidence>
<name>A0ABT4QU05_9HYPH</name>
<accession>A0ABT4QU05</accession>
<organism evidence="1 2">
    <name type="scientific">Mesorhizobium qingshengii</name>
    <dbReference type="NCBI Taxonomy" id="1165689"/>
    <lineage>
        <taxon>Bacteria</taxon>
        <taxon>Pseudomonadati</taxon>
        <taxon>Pseudomonadota</taxon>
        <taxon>Alphaproteobacteria</taxon>
        <taxon>Hyphomicrobiales</taxon>
        <taxon>Phyllobacteriaceae</taxon>
        <taxon>Mesorhizobium</taxon>
    </lineage>
</organism>
<dbReference type="Proteomes" id="UP001152178">
    <property type="component" value="Unassembled WGS sequence"/>
</dbReference>
<sequence>MLTDEIAQLEEVAQAIGRKPAWLKRHWLRLHQELNFPRKIPTGFVWPRRAVEVWLRSAGQFAPAPLPANQNGEAGDAISAAAAALRARYGATP</sequence>
<gene>
    <name evidence="1" type="ORF">OOJ09_12700</name>
</gene>
<dbReference type="RefSeq" id="WP_269905539.1">
    <property type="nucleotide sequence ID" value="NZ_JAPFQA010000004.1"/>
</dbReference>